<dbReference type="EMBL" id="PHNJ01000010">
    <property type="protein sequence ID" value="TYL37373.1"/>
    <property type="molecule type" value="Genomic_DNA"/>
</dbReference>
<accession>A0A8J8TPF3</accession>
<feature type="region of interest" description="Disordered" evidence="1">
    <location>
        <begin position="1"/>
        <end position="26"/>
    </location>
</feature>
<evidence type="ECO:0000313" key="3">
    <source>
        <dbReference type="EMBL" id="TYL37373.1"/>
    </source>
</evidence>
<sequence length="162" mass="16947">MASEPTPHDYGETGVEEYDDSTETDESGISWKMGITAAVMGLIIGGFGAWATSNLGIAILAFLALWAGATYYLYQKPIPSAAIGSGLWITALVMLLTPVLFYLPVILGDGAGESAEAAGTFVGGILGLIIWGIVFTVGAIVVAAIGWAFKRRADNKLENKST</sequence>
<dbReference type="RefSeq" id="WP_148859236.1">
    <property type="nucleotide sequence ID" value="NZ_PHNJ01000010.1"/>
</dbReference>
<evidence type="ECO:0000256" key="2">
    <source>
        <dbReference type="SAM" id="Phobius"/>
    </source>
</evidence>
<evidence type="ECO:0000313" key="4">
    <source>
        <dbReference type="Proteomes" id="UP000766904"/>
    </source>
</evidence>
<evidence type="ECO:0000256" key="1">
    <source>
        <dbReference type="SAM" id="MobiDB-lite"/>
    </source>
</evidence>
<comment type="caution">
    <text evidence="3">The sequence shown here is derived from an EMBL/GenBank/DDBJ whole genome shotgun (WGS) entry which is preliminary data.</text>
</comment>
<reference evidence="3" key="1">
    <citation type="submission" date="2017-11" db="EMBL/GenBank/DDBJ databases">
        <authorList>
            <person name="Kajale S.C."/>
            <person name="Sharma A."/>
        </authorList>
    </citation>
    <scope>NUCLEOTIDE SEQUENCE</scope>
    <source>
        <strain evidence="3">LS1_42</strain>
    </source>
</reference>
<feature type="compositionally biased region" description="Acidic residues" evidence="1">
    <location>
        <begin position="14"/>
        <end position="26"/>
    </location>
</feature>
<feature type="transmembrane region" description="Helical" evidence="2">
    <location>
        <begin position="57"/>
        <end position="74"/>
    </location>
</feature>
<feature type="transmembrane region" description="Helical" evidence="2">
    <location>
        <begin position="86"/>
        <end position="105"/>
    </location>
</feature>
<dbReference type="OrthoDB" id="384060at2157"/>
<feature type="compositionally biased region" description="Basic and acidic residues" evidence="1">
    <location>
        <begin position="1"/>
        <end position="11"/>
    </location>
</feature>
<proteinExistence type="predicted"/>
<protein>
    <submittedName>
        <fullName evidence="3">Uncharacterized protein</fullName>
    </submittedName>
</protein>
<organism evidence="3 4">
    <name type="scientific">Natronococcus pandeyae</name>
    <dbReference type="NCBI Taxonomy" id="2055836"/>
    <lineage>
        <taxon>Archaea</taxon>
        <taxon>Methanobacteriati</taxon>
        <taxon>Methanobacteriota</taxon>
        <taxon>Stenosarchaea group</taxon>
        <taxon>Halobacteria</taxon>
        <taxon>Halobacteriales</taxon>
        <taxon>Natrialbaceae</taxon>
        <taxon>Natronococcus</taxon>
    </lineage>
</organism>
<dbReference type="Proteomes" id="UP000766904">
    <property type="component" value="Unassembled WGS sequence"/>
</dbReference>
<feature type="transmembrane region" description="Helical" evidence="2">
    <location>
        <begin position="33"/>
        <end position="51"/>
    </location>
</feature>
<keyword evidence="2" id="KW-1133">Transmembrane helix</keyword>
<keyword evidence="2" id="KW-0472">Membrane</keyword>
<dbReference type="AlphaFoldDB" id="A0A8J8TPF3"/>
<feature type="transmembrane region" description="Helical" evidence="2">
    <location>
        <begin position="125"/>
        <end position="149"/>
    </location>
</feature>
<gene>
    <name evidence="3" type="ORF">CV102_17290</name>
</gene>
<keyword evidence="2" id="KW-0812">Transmembrane</keyword>
<name>A0A8J8TPF3_9EURY</name>
<keyword evidence="4" id="KW-1185">Reference proteome</keyword>